<evidence type="ECO:0000313" key="4">
    <source>
        <dbReference type="Proteomes" id="UP000032180"/>
    </source>
</evidence>
<reference evidence="3" key="3">
    <citation type="submission" date="2015-04" db="UniProtKB">
        <authorList>
            <consortium name="EnsemblPlants"/>
        </authorList>
    </citation>
    <scope>IDENTIFICATION</scope>
</reference>
<dbReference type="HOGENOM" id="CLU_025164_2_0_1"/>
<dbReference type="PANTHER" id="PTHR31807:SF2">
    <property type="entry name" value="PROTEIN SNOWY COTYLEDON 3"/>
    <property type="match status" value="1"/>
</dbReference>
<evidence type="ECO:0000313" key="3">
    <source>
        <dbReference type="EnsemblPlants" id="LPERR10G04640.1"/>
    </source>
</evidence>
<feature type="compositionally biased region" description="Pro residues" evidence="2">
    <location>
        <begin position="81"/>
        <end position="93"/>
    </location>
</feature>
<evidence type="ECO:0000256" key="1">
    <source>
        <dbReference type="ARBA" id="ARBA00010016"/>
    </source>
</evidence>
<keyword evidence="4" id="KW-1185">Reference proteome</keyword>
<comment type="similarity">
    <text evidence="1">Belongs to the QWRF family.</text>
</comment>
<name>A0A0D9XIS8_9ORYZ</name>
<feature type="compositionally biased region" description="Low complexity" evidence="2">
    <location>
        <begin position="36"/>
        <end position="57"/>
    </location>
</feature>
<dbReference type="Gramene" id="LPERR10G04640.1">
    <property type="protein sequence ID" value="LPERR10G04640.1"/>
    <property type="gene ID" value="LPERR10G04640"/>
</dbReference>
<protein>
    <recommendedName>
        <fullName evidence="5">Protein SNOWY COTYLEDON 3</fullName>
    </recommendedName>
</protein>
<dbReference type="STRING" id="77586.A0A0D9XIS8"/>
<sequence length="434" mass="47063">MAATAAAQEPRHPLAPAPNSAAGYSSSPRRGKPSPTSTSRHVSSSAASATAAAAAAVTTMRMRSLSVSFQGQSFVYETPRAAPPPRRAPPGPRRQPRHRNGEAENERPPPPSPSPANALARTLDCSLHRKESILAAVRLLRGDATATDEHSACSIIPTAQTRFWQETNSRLRRLPESRLLETSPSPSPSRLQLQLQVGKEEEEARAPPPANAPSIISFATAVRRGNRGEDKIEEAHRLRLLDNRHLQWRCLNAHADAAAIARSCAAEKALDSAWKDISALRDNVSLKRSKLQLQKQKLKIFGILKGQISYLEEWSDVERNHSSSMSEAIKALKASIIRLPIVCGAKADVQCVREAVNSAVVKMDTMASSLCSLLSKVEGMSSMVVELAKVVSQEQMLLDQSRDLFSAVAVMHVKQCSLQACILQGNQKLGQALL</sequence>
<reference evidence="4" key="2">
    <citation type="submission" date="2013-12" db="EMBL/GenBank/DDBJ databases">
        <authorList>
            <person name="Yu Y."/>
            <person name="Lee S."/>
            <person name="de Baynast K."/>
            <person name="Wissotski M."/>
            <person name="Liu L."/>
            <person name="Talag J."/>
            <person name="Goicoechea J."/>
            <person name="Angelova A."/>
            <person name="Jetty R."/>
            <person name="Kudrna D."/>
            <person name="Golser W."/>
            <person name="Rivera L."/>
            <person name="Zhang J."/>
            <person name="Wing R."/>
        </authorList>
    </citation>
    <scope>NUCLEOTIDE SEQUENCE</scope>
</reference>
<evidence type="ECO:0000256" key="2">
    <source>
        <dbReference type="SAM" id="MobiDB-lite"/>
    </source>
</evidence>
<dbReference type="GO" id="GO:0051225">
    <property type="term" value="P:spindle assembly"/>
    <property type="evidence" value="ECO:0007669"/>
    <property type="project" value="TreeGrafter"/>
</dbReference>
<dbReference type="AlphaFoldDB" id="A0A0D9XIS8"/>
<dbReference type="EnsemblPlants" id="LPERR10G04640.1">
    <property type="protein sequence ID" value="LPERR10G04640.1"/>
    <property type="gene ID" value="LPERR10G04640"/>
</dbReference>
<dbReference type="GO" id="GO:0008017">
    <property type="term" value="F:microtubule binding"/>
    <property type="evidence" value="ECO:0007669"/>
    <property type="project" value="TreeGrafter"/>
</dbReference>
<feature type="region of interest" description="Disordered" evidence="2">
    <location>
        <begin position="76"/>
        <end position="118"/>
    </location>
</feature>
<proteinExistence type="inferred from homology"/>
<dbReference type="Pfam" id="PF04484">
    <property type="entry name" value="QWRF"/>
    <property type="match status" value="1"/>
</dbReference>
<dbReference type="Proteomes" id="UP000032180">
    <property type="component" value="Chromosome 10"/>
</dbReference>
<evidence type="ECO:0008006" key="5">
    <source>
        <dbReference type="Google" id="ProtNLM"/>
    </source>
</evidence>
<organism evidence="3 4">
    <name type="scientific">Leersia perrieri</name>
    <dbReference type="NCBI Taxonomy" id="77586"/>
    <lineage>
        <taxon>Eukaryota</taxon>
        <taxon>Viridiplantae</taxon>
        <taxon>Streptophyta</taxon>
        <taxon>Embryophyta</taxon>
        <taxon>Tracheophyta</taxon>
        <taxon>Spermatophyta</taxon>
        <taxon>Magnoliopsida</taxon>
        <taxon>Liliopsida</taxon>
        <taxon>Poales</taxon>
        <taxon>Poaceae</taxon>
        <taxon>BOP clade</taxon>
        <taxon>Oryzoideae</taxon>
        <taxon>Oryzeae</taxon>
        <taxon>Oryzinae</taxon>
        <taxon>Leersia</taxon>
    </lineage>
</organism>
<accession>A0A0D9XIS8</accession>
<dbReference type="GO" id="GO:0005737">
    <property type="term" value="C:cytoplasm"/>
    <property type="evidence" value="ECO:0007669"/>
    <property type="project" value="TreeGrafter"/>
</dbReference>
<reference evidence="3 4" key="1">
    <citation type="submission" date="2012-08" db="EMBL/GenBank/DDBJ databases">
        <title>Oryza genome evolution.</title>
        <authorList>
            <person name="Wing R.A."/>
        </authorList>
    </citation>
    <scope>NUCLEOTIDE SEQUENCE</scope>
</reference>
<feature type="region of interest" description="Disordered" evidence="2">
    <location>
        <begin position="1"/>
        <end position="57"/>
    </location>
</feature>
<dbReference type="PANTHER" id="PTHR31807">
    <property type="entry name" value="AUGMIN FAMILY MEMBER"/>
    <property type="match status" value="1"/>
</dbReference>
<dbReference type="InterPro" id="IPR007573">
    <property type="entry name" value="QWRF"/>
</dbReference>
<dbReference type="eggNOG" id="ENOG502QYE5">
    <property type="taxonomic scope" value="Eukaryota"/>
</dbReference>
<dbReference type="GO" id="GO:0005880">
    <property type="term" value="C:nuclear microtubule"/>
    <property type="evidence" value="ECO:0007669"/>
    <property type="project" value="TreeGrafter"/>
</dbReference>